<reference evidence="4" key="1">
    <citation type="submission" date="2010-05" db="EMBL/GenBank/DDBJ databases">
        <title>The genome sequence of Magnaporthe poae strain ATCC 64411.</title>
        <authorList>
            <person name="Ma L.-J."/>
            <person name="Dead R."/>
            <person name="Young S."/>
            <person name="Zeng Q."/>
            <person name="Koehrsen M."/>
            <person name="Alvarado L."/>
            <person name="Berlin A."/>
            <person name="Chapman S.B."/>
            <person name="Chen Z."/>
            <person name="Freedman E."/>
            <person name="Gellesch M."/>
            <person name="Goldberg J."/>
            <person name="Griggs A."/>
            <person name="Gujja S."/>
            <person name="Heilman E.R."/>
            <person name="Heiman D."/>
            <person name="Hepburn T."/>
            <person name="Howarth C."/>
            <person name="Jen D."/>
            <person name="Larson L."/>
            <person name="Mehta T."/>
            <person name="Neiman D."/>
            <person name="Pearson M."/>
            <person name="Roberts A."/>
            <person name="Saif S."/>
            <person name="Shea T."/>
            <person name="Shenoy N."/>
            <person name="Sisk P."/>
            <person name="Stolte C."/>
            <person name="Sykes S."/>
            <person name="Walk T."/>
            <person name="White J."/>
            <person name="Yandava C."/>
            <person name="Haas B."/>
            <person name="Nusbaum C."/>
            <person name="Birren B."/>
        </authorList>
    </citation>
    <scope>NUCLEOTIDE SEQUENCE [LARGE SCALE GENOMIC DNA]</scope>
    <source>
        <strain evidence="4">ATCC 64411 / 73-15</strain>
    </source>
</reference>
<evidence type="ECO:0000313" key="4">
    <source>
        <dbReference type="Proteomes" id="UP000011715"/>
    </source>
</evidence>
<protein>
    <submittedName>
        <fullName evidence="2 3">Uncharacterized protein</fullName>
    </submittedName>
</protein>
<proteinExistence type="predicted"/>
<evidence type="ECO:0000313" key="2">
    <source>
        <dbReference type="EMBL" id="KLU85874.1"/>
    </source>
</evidence>
<reference evidence="2" key="3">
    <citation type="submission" date="2011-03" db="EMBL/GenBank/DDBJ databases">
        <title>Annotation of Magnaporthe poae ATCC 64411.</title>
        <authorList>
            <person name="Ma L.-J."/>
            <person name="Dead R."/>
            <person name="Young S.K."/>
            <person name="Zeng Q."/>
            <person name="Gargeya S."/>
            <person name="Fitzgerald M."/>
            <person name="Haas B."/>
            <person name="Abouelleil A."/>
            <person name="Alvarado L."/>
            <person name="Arachchi H.M."/>
            <person name="Berlin A."/>
            <person name="Brown A."/>
            <person name="Chapman S.B."/>
            <person name="Chen Z."/>
            <person name="Dunbar C."/>
            <person name="Freedman E."/>
            <person name="Gearin G."/>
            <person name="Gellesch M."/>
            <person name="Goldberg J."/>
            <person name="Griggs A."/>
            <person name="Gujja S."/>
            <person name="Heiman D."/>
            <person name="Howarth C."/>
            <person name="Larson L."/>
            <person name="Lui A."/>
            <person name="MacDonald P.J.P."/>
            <person name="Mehta T."/>
            <person name="Montmayeur A."/>
            <person name="Murphy C."/>
            <person name="Neiman D."/>
            <person name="Pearson M."/>
            <person name="Priest M."/>
            <person name="Roberts A."/>
            <person name="Saif S."/>
            <person name="Shea T."/>
            <person name="Shenoy N."/>
            <person name="Sisk P."/>
            <person name="Stolte C."/>
            <person name="Sykes S."/>
            <person name="Yandava C."/>
            <person name="Wortman J."/>
            <person name="Nusbaum C."/>
            <person name="Birren B."/>
        </authorList>
    </citation>
    <scope>NUCLEOTIDE SEQUENCE</scope>
    <source>
        <strain evidence="2">ATCC 64411</strain>
    </source>
</reference>
<dbReference type="VEuPathDB" id="FungiDB:MAPG_04894"/>
<gene>
    <name evidence="2" type="ORF">MAPG_04894</name>
</gene>
<feature type="region of interest" description="Disordered" evidence="1">
    <location>
        <begin position="22"/>
        <end position="144"/>
    </location>
</feature>
<feature type="region of interest" description="Disordered" evidence="1">
    <location>
        <begin position="301"/>
        <end position="322"/>
    </location>
</feature>
<evidence type="ECO:0000313" key="3">
    <source>
        <dbReference type="EnsemblFungi" id="MAPG_04894T0"/>
    </source>
</evidence>
<keyword evidence="4" id="KW-1185">Reference proteome</keyword>
<accession>A0A0C4DXY7</accession>
<dbReference type="EnsemblFungi" id="MAPG_04894T0">
    <property type="protein sequence ID" value="MAPG_04894T0"/>
    <property type="gene ID" value="MAPG_04894"/>
</dbReference>
<dbReference type="Proteomes" id="UP000011715">
    <property type="component" value="Unassembled WGS sequence"/>
</dbReference>
<reference evidence="3" key="4">
    <citation type="journal article" date="2015" name="G3 (Bethesda)">
        <title>Genome sequences of three phytopathogenic species of the Magnaporthaceae family of fungi.</title>
        <authorList>
            <person name="Okagaki L.H."/>
            <person name="Nunes C.C."/>
            <person name="Sailsbery J."/>
            <person name="Clay B."/>
            <person name="Brown D."/>
            <person name="John T."/>
            <person name="Oh Y."/>
            <person name="Young N."/>
            <person name="Fitzgerald M."/>
            <person name="Haas B.J."/>
            <person name="Zeng Q."/>
            <person name="Young S."/>
            <person name="Adiconis X."/>
            <person name="Fan L."/>
            <person name="Levin J.Z."/>
            <person name="Mitchell T.K."/>
            <person name="Okubara P.A."/>
            <person name="Farman M.L."/>
            <person name="Kohn L.M."/>
            <person name="Birren B."/>
            <person name="Ma L.-J."/>
            <person name="Dean R.A."/>
        </authorList>
    </citation>
    <scope>NUCLEOTIDE SEQUENCE</scope>
    <source>
        <strain evidence="3">ATCC 64411 / 73-15</strain>
    </source>
</reference>
<dbReference type="EMBL" id="ADBL01001140">
    <property type="status" value="NOT_ANNOTATED_CDS"/>
    <property type="molecule type" value="Genomic_DNA"/>
</dbReference>
<sequence length="322" mass="34567">MPDPVGVGLGINVTVVWRCTTVGWNGSGGRGREEGGGRGRRQGRGDREQRPWSRRSEQGEKGRGIGSREQGSSETRTQGDKRPAADDQQGDADGSAPPGLGNGLETPGSEARRDELSPTPTVEGDARLLQWRGPSIQKHGGYEANTSTRSIVLIMPGHLRPPASDNDPKQHGPYRRVNFLKALVITPHSPGGVVMDQWPFGKQPHFWQPTTAIGWASVAAAQSQTAPHGIKKGNDDILGSGVFTKRHGLSPANCGIQAPPSMCVNARRAEEQQKGAVKAAADVSMHWRANIQRQSMMATYGPDARRSGRNRLHAAPKKGIEA</sequence>
<dbReference type="EMBL" id="GL876969">
    <property type="protein sequence ID" value="KLU85874.1"/>
    <property type="molecule type" value="Genomic_DNA"/>
</dbReference>
<organism evidence="3 4">
    <name type="scientific">Magnaporthiopsis poae (strain ATCC 64411 / 73-15)</name>
    <name type="common">Kentucky bluegrass fungus</name>
    <name type="synonym">Magnaporthe poae</name>
    <dbReference type="NCBI Taxonomy" id="644358"/>
    <lineage>
        <taxon>Eukaryota</taxon>
        <taxon>Fungi</taxon>
        <taxon>Dikarya</taxon>
        <taxon>Ascomycota</taxon>
        <taxon>Pezizomycotina</taxon>
        <taxon>Sordariomycetes</taxon>
        <taxon>Sordariomycetidae</taxon>
        <taxon>Magnaporthales</taxon>
        <taxon>Magnaporthaceae</taxon>
        <taxon>Magnaporthiopsis</taxon>
    </lineage>
</organism>
<feature type="compositionally biased region" description="Basic residues" evidence="1">
    <location>
        <begin position="307"/>
        <end position="316"/>
    </location>
</feature>
<name>A0A0C4DXY7_MAGP6</name>
<feature type="compositionally biased region" description="Basic and acidic residues" evidence="1">
    <location>
        <begin position="30"/>
        <end position="63"/>
    </location>
</feature>
<dbReference type="AlphaFoldDB" id="A0A0C4DXY7"/>
<evidence type="ECO:0000256" key="1">
    <source>
        <dbReference type="SAM" id="MobiDB-lite"/>
    </source>
</evidence>
<reference evidence="2" key="2">
    <citation type="submission" date="2010-05" db="EMBL/GenBank/DDBJ databases">
        <title>The Genome Sequence of Magnaporthe poae strain ATCC 64411.</title>
        <authorList>
            <consortium name="The Broad Institute Genome Sequencing Platform"/>
            <consortium name="Broad Institute Genome Sequencing Center for Infectious Disease"/>
            <person name="Ma L.-J."/>
            <person name="Dead R."/>
            <person name="Young S."/>
            <person name="Zeng Q."/>
            <person name="Koehrsen M."/>
            <person name="Alvarado L."/>
            <person name="Berlin A."/>
            <person name="Chapman S.B."/>
            <person name="Chen Z."/>
            <person name="Freedman E."/>
            <person name="Gellesch M."/>
            <person name="Goldberg J."/>
            <person name="Griggs A."/>
            <person name="Gujja S."/>
            <person name="Heilman E.R."/>
            <person name="Heiman D."/>
            <person name="Hepburn T."/>
            <person name="Howarth C."/>
            <person name="Jen D."/>
            <person name="Larson L."/>
            <person name="Mehta T."/>
            <person name="Neiman D."/>
            <person name="Pearson M."/>
            <person name="Roberts A."/>
            <person name="Saif S."/>
            <person name="Shea T."/>
            <person name="Shenoy N."/>
            <person name="Sisk P."/>
            <person name="Stolte C."/>
            <person name="Sykes S."/>
            <person name="Walk T."/>
            <person name="White J."/>
            <person name="Yandava C."/>
            <person name="Haas B."/>
            <person name="Nusbaum C."/>
            <person name="Birren B."/>
        </authorList>
    </citation>
    <scope>NUCLEOTIDE SEQUENCE</scope>
    <source>
        <strain evidence="2">ATCC 64411</strain>
    </source>
</reference>
<reference evidence="3" key="5">
    <citation type="submission" date="2015-06" db="UniProtKB">
        <authorList>
            <consortium name="EnsemblFungi"/>
        </authorList>
    </citation>
    <scope>IDENTIFICATION</scope>
    <source>
        <strain evidence="3">ATCC 64411</strain>
    </source>
</reference>